<evidence type="ECO:0000259" key="5">
    <source>
        <dbReference type="Pfam" id="PF13439"/>
    </source>
</evidence>
<dbReference type="SUPFAM" id="SSF53756">
    <property type="entry name" value="UDP-Glycosyltransferase/glycogen phosphorylase"/>
    <property type="match status" value="1"/>
</dbReference>
<dbReference type="Pfam" id="PF13439">
    <property type="entry name" value="Glyco_transf_4"/>
    <property type="match status" value="1"/>
</dbReference>
<sequence>MTRDPRVLVAGPPGSAVGGVATHTAELVDAMPRTRLFDQWWPLGRRSSSLLGRLGVHAFALVRFAAELFLRRPDLVHLQVTDNGLVRDAAYLSTARLLRVPVLSHLHSSLPQHLGHPALARIVRESQCLLVMSGRARDEILSAFPEAEKRIIILPNPVQGFPGAPRPRPRVRRQVATVLCVGEISAHKGQYELFQAIETLNTRGNSVRLRLVGPWGEIGTKERRALETSPIVDVLGVKRGADLAAAYDSADVFALNSRAEAEPLSMLEAMSRGLPVVATSVGSIPETLAGLDGNVLVERGAPETLTSALASLIADPDLRDQIGQINLAAVEPRSIRHYVRELGAHYATLTTTRPQMRRLRRKNL</sequence>
<protein>
    <recommendedName>
        <fullName evidence="1">D-inositol 3-phosphate glycosyltransferase</fullName>
    </recommendedName>
</protein>
<keyword evidence="7" id="KW-1185">Reference proteome</keyword>
<comment type="caution">
    <text evidence="6">The sequence shown here is derived from an EMBL/GenBank/DDBJ whole genome shotgun (WGS) entry which is preliminary data.</text>
</comment>
<dbReference type="GO" id="GO:1901137">
    <property type="term" value="P:carbohydrate derivative biosynthetic process"/>
    <property type="evidence" value="ECO:0007669"/>
    <property type="project" value="UniProtKB-ARBA"/>
</dbReference>
<dbReference type="EMBL" id="AVPJ01000001">
    <property type="protein sequence ID" value="KGN34976.1"/>
    <property type="molecule type" value="Genomic_DNA"/>
</dbReference>
<dbReference type="InterPro" id="IPR050194">
    <property type="entry name" value="Glycosyltransferase_grp1"/>
</dbReference>
<dbReference type="PANTHER" id="PTHR45947:SF3">
    <property type="entry name" value="SULFOQUINOVOSYL TRANSFERASE SQD2"/>
    <property type="match status" value="1"/>
</dbReference>
<name>A0A0A0JH78_9MICO</name>
<evidence type="ECO:0000313" key="7">
    <source>
        <dbReference type="Proteomes" id="UP000030002"/>
    </source>
</evidence>
<dbReference type="RefSeq" id="WP_035910605.1">
    <property type="nucleotide sequence ID" value="NZ_AVPJ01000001.1"/>
</dbReference>
<organism evidence="6 7">
    <name type="scientific">Knoellia sinensis KCTC 19936</name>
    <dbReference type="NCBI Taxonomy" id="1385520"/>
    <lineage>
        <taxon>Bacteria</taxon>
        <taxon>Bacillati</taxon>
        <taxon>Actinomycetota</taxon>
        <taxon>Actinomycetes</taxon>
        <taxon>Micrococcales</taxon>
        <taxon>Intrasporangiaceae</taxon>
        <taxon>Knoellia</taxon>
    </lineage>
</organism>
<dbReference type="AlphaFoldDB" id="A0A0A0JH78"/>
<evidence type="ECO:0000256" key="2">
    <source>
        <dbReference type="ARBA" id="ARBA00022676"/>
    </source>
</evidence>
<dbReference type="OrthoDB" id="9801573at2"/>
<dbReference type="InterPro" id="IPR001296">
    <property type="entry name" value="Glyco_trans_1"/>
</dbReference>
<evidence type="ECO:0000256" key="3">
    <source>
        <dbReference type="ARBA" id="ARBA00022679"/>
    </source>
</evidence>
<evidence type="ECO:0000256" key="1">
    <source>
        <dbReference type="ARBA" id="ARBA00021292"/>
    </source>
</evidence>
<reference evidence="6 7" key="1">
    <citation type="submission" date="2013-08" db="EMBL/GenBank/DDBJ databases">
        <title>The genome sequence of Knoellia sinensis.</title>
        <authorList>
            <person name="Zhu W."/>
            <person name="Wang G."/>
        </authorList>
    </citation>
    <scope>NUCLEOTIDE SEQUENCE [LARGE SCALE GENOMIC DNA]</scope>
    <source>
        <strain evidence="6 7">KCTC 19936</strain>
    </source>
</reference>
<evidence type="ECO:0000313" key="6">
    <source>
        <dbReference type="EMBL" id="KGN34976.1"/>
    </source>
</evidence>
<accession>A0A0A0JH78</accession>
<dbReference type="Gene3D" id="3.40.50.2000">
    <property type="entry name" value="Glycogen Phosphorylase B"/>
    <property type="match status" value="2"/>
</dbReference>
<dbReference type="Proteomes" id="UP000030002">
    <property type="component" value="Unassembled WGS sequence"/>
</dbReference>
<feature type="domain" description="Glycosyltransferase subfamily 4-like N-terminal" evidence="5">
    <location>
        <begin position="18"/>
        <end position="158"/>
    </location>
</feature>
<proteinExistence type="predicted"/>
<dbReference type="PANTHER" id="PTHR45947">
    <property type="entry name" value="SULFOQUINOVOSYL TRANSFERASE SQD2"/>
    <property type="match status" value="1"/>
</dbReference>
<gene>
    <name evidence="6" type="ORF">N802_00235</name>
</gene>
<dbReference type="InterPro" id="IPR028098">
    <property type="entry name" value="Glyco_trans_4-like_N"/>
</dbReference>
<evidence type="ECO:0000259" key="4">
    <source>
        <dbReference type="Pfam" id="PF00534"/>
    </source>
</evidence>
<dbReference type="STRING" id="1385520.N802_00235"/>
<keyword evidence="3" id="KW-0808">Transferase</keyword>
<dbReference type="Pfam" id="PF00534">
    <property type="entry name" value="Glycos_transf_1"/>
    <property type="match status" value="1"/>
</dbReference>
<dbReference type="CDD" id="cd03801">
    <property type="entry name" value="GT4_PimA-like"/>
    <property type="match status" value="1"/>
</dbReference>
<keyword evidence="2" id="KW-0328">Glycosyltransferase</keyword>
<feature type="domain" description="Glycosyl transferase family 1" evidence="4">
    <location>
        <begin position="176"/>
        <end position="324"/>
    </location>
</feature>
<dbReference type="eggNOG" id="COG0438">
    <property type="taxonomic scope" value="Bacteria"/>
</dbReference>
<dbReference type="GO" id="GO:0016757">
    <property type="term" value="F:glycosyltransferase activity"/>
    <property type="evidence" value="ECO:0007669"/>
    <property type="project" value="UniProtKB-KW"/>
</dbReference>